<evidence type="ECO:0000313" key="2">
    <source>
        <dbReference type="EMBL" id="RCW30241.1"/>
    </source>
</evidence>
<gene>
    <name evidence="2" type="ORF">DFO77_12367</name>
</gene>
<keyword evidence="3" id="KW-1185">Reference proteome</keyword>
<evidence type="ECO:0000313" key="3">
    <source>
        <dbReference type="Proteomes" id="UP000252733"/>
    </source>
</evidence>
<dbReference type="AlphaFoldDB" id="A0A368UTQ5"/>
<feature type="compositionally biased region" description="Basic and acidic residues" evidence="1">
    <location>
        <begin position="131"/>
        <end position="148"/>
    </location>
</feature>
<dbReference type="Pfam" id="PF05488">
    <property type="entry name" value="PAAR_motif"/>
    <property type="match status" value="1"/>
</dbReference>
<evidence type="ECO:0000256" key="1">
    <source>
        <dbReference type="SAM" id="MobiDB-lite"/>
    </source>
</evidence>
<dbReference type="CDD" id="cd14738">
    <property type="entry name" value="PAAR_2"/>
    <property type="match status" value="1"/>
</dbReference>
<accession>A0A368UTQ5</accession>
<dbReference type="Gene3D" id="2.60.200.60">
    <property type="match status" value="2"/>
</dbReference>
<sequence length="238" mass="24983">MAGKPVATIGSMHVCPMVTGYIPHVGGPVSGPGMPGVTINGQPIAVIGDMCTCVGPPDTIVQGCPGVTVNGTPVATLGSMTAHGGQITVGVPGVTVGPNTPTPDAVMPLKQIPFPNITLLDRVGAAIKGKSKDLKQAKKNQEQIKEEATSNETNQEPAIVNLEWGHEQRIVRQSKVIKQVNLIATVSGINDGEMADFYLKRDVLTGNEGESEEVTKLSGTVKEGKVEITWEVEDNDQK</sequence>
<dbReference type="Proteomes" id="UP000252733">
    <property type="component" value="Unassembled WGS sequence"/>
</dbReference>
<dbReference type="InterPro" id="IPR008727">
    <property type="entry name" value="PAAR_motif"/>
</dbReference>
<name>A0A368UTQ5_9BACT</name>
<dbReference type="EMBL" id="QPIZ01000023">
    <property type="protein sequence ID" value="RCW30241.1"/>
    <property type="molecule type" value="Genomic_DNA"/>
</dbReference>
<comment type="caution">
    <text evidence="2">The sequence shown here is derived from an EMBL/GenBank/DDBJ whole genome shotgun (WGS) entry which is preliminary data.</text>
</comment>
<reference evidence="2 3" key="1">
    <citation type="submission" date="2018-07" db="EMBL/GenBank/DDBJ databases">
        <title>Freshwater and sediment microbial communities from various areas in North America, analyzing microbe dynamics in response to fracking.</title>
        <authorList>
            <person name="Lamendella R."/>
        </authorList>
    </citation>
    <scope>NUCLEOTIDE SEQUENCE [LARGE SCALE GENOMIC DNA]</scope>
    <source>
        <strain evidence="2 3">160A</strain>
    </source>
</reference>
<protein>
    <submittedName>
        <fullName evidence="2">Putative Zn-binding protein involved in type VI secretion</fullName>
    </submittedName>
</protein>
<feature type="region of interest" description="Disordered" evidence="1">
    <location>
        <begin position="131"/>
        <end position="152"/>
    </location>
</feature>
<organism evidence="2 3">
    <name type="scientific">Marinilabilia salmonicolor</name>
    <dbReference type="NCBI Taxonomy" id="989"/>
    <lineage>
        <taxon>Bacteria</taxon>
        <taxon>Pseudomonadati</taxon>
        <taxon>Bacteroidota</taxon>
        <taxon>Bacteroidia</taxon>
        <taxon>Marinilabiliales</taxon>
        <taxon>Marinilabiliaceae</taxon>
        <taxon>Marinilabilia</taxon>
    </lineage>
</organism>
<proteinExistence type="predicted"/>
<dbReference type="RefSeq" id="WP_114437697.1">
    <property type="nucleotide sequence ID" value="NZ_QPIZ01000023.1"/>
</dbReference>